<dbReference type="AlphaFoldDB" id="A0A6G4QZD1"/>
<dbReference type="RefSeq" id="WP_165260079.1">
    <property type="nucleotide sequence ID" value="NZ_JAAKGT010000007.1"/>
</dbReference>
<protein>
    <submittedName>
        <fullName evidence="2">Uncharacterized protein</fullName>
    </submittedName>
</protein>
<reference evidence="2" key="1">
    <citation type="submission" date="2020-02" db="EMBL/GenBank/DDBJ databases">
        <authorList>
            <person name="Gao J."/>
            <person name="Sun J."/>
        </authorList>
    </citation>
    <scope>NUCLEOTIDE SEQUENCE</scope>
    <source>
        <strain evidence="2">602-2</strain>
    </source>
</reference>
<sequence length="83" mass="8911">MGRAGATGQIIASGLLLLLAIFYLPLSMSLGLDRTLYQILLIGFGLAFLVFFKGWRRWPVGVCCLAAVAIGVHGTIVTPVMPY</sequence>
<gene>
    <name evidence="2" type="ORF">G5B46_15500</name>
</gene>
<name>A0A6G4QZD1_9CAUL</name>
<feature type="transmembrane region" description="Helical" evidence="1">
    <location>
        <begin position="6"/>
        <end position="24"/>
    </location>
</feature>
<keyword evidence="1" id="KW-0812">Transmembrane</keyword>
<organism evidence="2">
    <name type="scientific">Caulobacter sp. 602-2</name>
    <dbReference type="NCBI Taxonomy" id="2710887"/>
    <lineage>
        <taxon>Bacteria</taxon>
        <taxon>Pseudomonadati</taxon>
        <taxon>Pseudomonadota</taxon>
        <taxon>Alphaproteobacteria</taxon>
        <taxon>Caulobacterales</taxon>
        <taxon>Caulobacteraceae</taxon>
        <taxon>Caulobacter</taxon>
    </lineage>
</organism>
<proteinExistence type="predicted"/>
<evidence type="ECO:0000256" key="1">
    <source>
        <dbReference type="SAM" id="Phobius"/>
    </source>
</evidence>
<keyword evidence="1" id="KW-1133">Transmembrane helix</keyword>
<keyword evidence="1" id="KW-0472">Membrane</keyword>
<accession>A0A6G4QZD1</accession>
<comment type="caution">
    <text evidence="2">The sequence shown here is derived from an EMBL/GenBank/DDBJ whole genome shotgun (WGS) entry which is preliminary data.</text>
</comment>
<feature type="transmembrane region" description="Helical" evidence="1">
    <location>
        <begin position="36"/>
        <end position="52"/>
    </location>
</feature>
<dbReference type="EMBL" id="JAAKGT010000007">
    <property type="protein sequence ID" value="NGM51016.1"/>
    <property type="molecule type" value="Genomic_DNA"/>
</dbReference>
<feature type="transmembrane region" description="Helical" evidence="1">
    <location>
        <begin position="58"/>
        <end position="81"/>
    </location>
</feature>
<evidence type="ECO:0000313" key="2">
    <source>
        <dbReference type="EMBL" id="NGM51016.1"/>
    </source>
</evidence>